<organism evidence="1 2">
    <name type="scientific">Streptococcus troglodytae</name>
    <dbReference type="NCBI Taxonomy" id="1111760"/>
    <lineage>
        <taxon>Bacteria</taxon>
        <taxon>Bacillati</taxon>
        <taxon>Bacillota</taxon>
        <taxon>Bacilli</taxon>
        <taxon>Lactobacillales</taxon>
        <taxon>Streptococcaceae</taxon>
        <taxon>Streptococcus</taxon>
    </lineage>
</organism>
<dbReference type="NCBIfam" id="TIGR00099">
    <property type="entry name" value="Cof-subfamily"/>
    <property type="match status" value="1"/>
</dbReference>
<dbReference type="CDD" id="cd07516">
    <property type="entry name" value="HAD_Pase"/>
    <property type="match status" value="1"/>
</dbReference>
<dbReference type="EMBL" id="AP014612">
    <property type="protein sequence ID" value="BAQ24868.1"/>
    <property type="molecule type" value="Genomic_DNA"/>
</dbReference>
<dbReference type="InterPro" id="IPR036412">
    <property type="entry name" value="HAD-like_sf"/>
</dbReference>
<dbReference type="Proteomes" id="UP000217758">
    <property type="component" value="Chromosome"/>
</dbReference>
<dbReference type="InterPro" id="IPR000150">
    <property type="entry name" value="Cof"/>
</dbReference>
<dbReference type="InterPro" id="IPR023214">
    <property type="entry name" value="HAD_sf"/>
</dbReference>
<proteinExistence type="predicted"/>
<name>A0A1L7LL66_9STRE</name>
<dbReference type="SFLD" id="SFLDS00003">
    <property type="entry name" value="Haloacid_Dehalogenase"/>
    <property type="match status" value="1"/>
</dbReference>
<keyword evidence="2" id="KW-1185">Reference proteome</keyword>
<keyword evidence="1" id="KW-0378">Hydrolase</keyword>
<dbReference type="SUPFAM" id="SSF56784">
    <property type="entry name" value="HAD-like"/>
    <property type="match status" value="1"/>
</dbReference>
<dbReference type="GO" id="GO:0016791">
    <property type="term" value="F:phosphatase activity"/>
    <property type="evidence" value="ECO:0007669"/>
    <property type="project" value="TreeGrafter"/>
</dbReference>
<reference evidence="1 2" key="1">
    <citation type="journal article" date="2016" name="Microbiol. Immunol.">
        <title>Complete genome sequence of Streptococcus troglodytae TKU31 isolated from the oral cavity of a chimpanzee (Pan troglodytes).</title>
        <authorList>
            <person name="Okamoto M."/>
            <person name="Naito M."/>
            <person name="Miyanohara M."/>
            <person name="Imai S."/>
            <person name="Nomura Y."/>
            <person name="Saito W."/>
            <person name="Momoi Y."/>
            <person name="Takada K."/>
            <person name="Miyabe-Nishiwaki T."/>
            <person name="Tomonaga M."/>
            <person name="Hanada N."/>
        </authorList>
    </citation>
    <scope>NUCLEOTIDE SEQUENCE [LARGE SCALE GENOMIC DNA]</scope>
    <source>
        <strain evidence="2">TKU 31</strain>
    </source>
</reference>
<dbReference type="Gene3D" id="3.40.50.1000">
    <property type="entry name" value="HAD superfamily/HAD-like"/>
    <property type="match status" value="1"/>
</dbReference>
<dbReference type="NCBIfam" id="TIGR01484">
    <property type="entry name" value="HAD-SF-IIB"/>
    <property type="match status" value="1"/>
</dbReference>
<dbReference type="RefSeq" id="WP_128833679.1">
    <property type="nucleotide sequence ID" value="NZ_AP014612.1"/>
</dbReference>
<dbReference type="Pfam" id="PF08282">
    <property type="entry name" value="Hydrolase_3"/>
    <property type="match status" value="1"/>
</dbReference>
<sequence>MAKTIKLVLSDIDGTILDNNHQVDSHLRDTITELKKESIPFVLASARSPQGMFPIAQELDLGANPIACYNGALIVEGNKEHYHTLIEHGLSKADVKKIVALIKKQFPHISINFYSGGDWIVEEMDQWVQIEADITKESPDIRNLDTLLTDDSIPIHKLLLIANAQAIQEFFTYLKQVNFEDASFYLSKDNYLEVTSRSVSKENALLEIAKYYDISLSQTMTIGDNYNDIPMLKLAGLGVAMANAPQAVKNEADIETVSNNDNGVSKVIEDHVLI</sequence>
<dbReference type="PANTHER" id="PTHR10000:SF8">
    <property type="entry name" value="HAD SUPERFAMILY HYDROLASE-LIKE, TYPE 3"/>
    <property type="match status" value="1"/>
</dbReference>
<dbReference type="InterPro" id="IPR006379">
    <property type="entry name" value="HAD-SF_hydro_IIB"/>
</dbReference>
<dbReference type="KEGG" id="strg:SRT_16070"/>
<dbReference type="SFLD" id="SFLDG01140">
    <property type="entry name" value="C2.B:_Phosphomannomutase_and_P"/>
    <property type="match status" value="1"/>
</dbReference>
<evidence type="ECO:0000313" key="1">
    <source>
        <dbReference type="EMBL" id="BAQ24868.1"/>
    </source>
</evidence>
<accession>A0A1L7LL66</accession>
<dbReference type="PROSITE" id="PS01229">
    <property type="entry name" value="COF_2"/>
    <property type="match status" value="1"/>
</dbReference>
<dbReference type="AlphaFoldDB" id="A0A1L7LL66"/>
<dbReference type="PANTHER" id="PTHR10000">
    <property type="entry name" value="PHOSPHOSERINE PHOSPHATASE"/>
    <property type="match status" value="1"/>
</dbReference>
<gene>
    <name evidence="1" type="ORF">SRT_16070</name>
</gene>
<protein>
    <submittedName>
        <fullName evidence="1">HAD superfamily hydrolase</fullName>
    </submittedName>
</protein>
<dbReference type="Gene3D" id="3.30.1240.10">
    <property type="match status" value="1"/>
</dbReference>
<dbReference type="GO" id="GO:0000287">
    <property type="term" value="F:magnesium ion binding"/>
    <property type="evidence" value="ECO:0007669"/>
    <property type="project" value="TreeGrafter"/>
</dbReference>
<evidence type="ECO:0000313" key="2">
    <source>
        <dbReference type="Proteomes" id="UP000217758"/>
    </source>
</evidence>
<dbReference type="GO" id="GO:0005829">
    <property type="term" value="C:cytosol"/>
    <property type="evidence" value="ECO:0007669"/>
    <property type="project" value="TreeGrafter"/>
</dbReference>